<dbReference type="SUPFAM" id="SSF53756">
    <property type="entry name" value="UDP-Glycosyltransferase/glycogen phosphorylase"/>
    <property type="match status" value="1"/>
</dbReference>
<evidence type="ECO:0000256" key="1">
    <source>
        <dbReference type="ARBA" id="ARBA00022676"/>
    </source>
</evidence>
<dbReference type="PANTHER" id="PTHR45947:SF3">
    <property type="entry name" value="SULFOQUINOVOSYL TRANSFERASE SQD2"/>
    <property type="match status" value="1"/>
</dbReference>
<dbReference type="EMBL" id="JAPDOD010000044">
    <property type="protein sequence ID" value="MDA0165233.1"/>
    <property type="molecule type" value="Genomic_DNA"/>
</dbReference>
<gene>
    <name evidence="5" type="ORF">OM076_33505</name>
</gene>
<dbReference type="GO" id="GO:0016757">
    <property type="term" value="F:glycosyltransferase activity"/>
    <property type="evidence" value="ECO:0007669"/>
    <property type="project" value="UniProtKB-KW"/>
</dbReference>
<evidence type="ECO:0000313" key="6">
    <source>
        <dbReference type="Proteomes" id="UP001149140"/>
    </source>
</evidence>
<keyword evidence="2 5" id="KW-0808">Transferase</keyword>
<reference evidence="5" key="1">
    <citation type="submission" date="2022-10" db="EMBL/GenBank/DDBJ databases">
        <title>The WGS of Solirubrobacter ginsenosidimutans DSM 21036.</title>
        <authorList>
            <person name="Jiang Z."/>
        </authorList>
    </citation>
    <scope>NUCLEOTIDE SEQUENCE</scope>
    <source>
        <strain evidence="5">DSM 21036</strain>
    </source>
</reference>
<dbReference type="RefSeq" id="WP_270044489.1">
    <property type="nucleotide sequence ID" value="NZ_JAPDOD010000044.1"/>
</dbReference>
<name>A0A9X3N5G6_9ACTN</name>
<protein>
    <submittedName>
        <fullName evidence="5">Glycosyltransferase</fullName>
        <ecNumber evidence="5">2.4.-.-</ecNumber>
    </submittedName>
</protein>
<feature type="domain" description="Glycosyltransferase subfamily 4-like N-terminal" evidence="4">
    <location>
        <begin position="5"/>
        <end position="178"/>
    </location>
</feature>
<dbReference type="Pfam" id="PF13692">
    <property type="entry name" value="Glyco_trans_1_4"/>
    <property type="match status" value="1"/>
</dbReference>
<organism evidence="5 6">
    <name type="scientific">Solirubrobacter ginsenosidimutans</name>
    <dbReference type="NCBI Taxonomy" id="490573"/>
    <lineage>
        <taxon>Bacteria</taxon>
        <taxon>Bacillati</taxon>
        <taxon>Actinomycetota</taxon>
        <taxon>Thermoleophilia</taxon>
        <taxon>Solirubrobacterales</taxon>
        <taxon>Solirubrobacteraceae</taxon>
        <taxon>Solirubrobacter</taxon>
    </lineage>
</organism>
<evidence type="ECO:0000256" key="2">
    <source>
        <dbReference type="ARBA" id="ARBA00022679"/>
    </source>
</evidence>
<feature type="region of interest" description="Disordered" evidence="3">
    <location>
        <begin position="347"/>
        <end position="378"/>
    </location>
</feature>
<dbReference type="AlphaFoldDB" id="A0A9X3N5G6"/>
<keyword evidence="1 5" id="KW-0328">Glycosyltransferase</keyword>
<dbReference type="PANTHER" id="PTHR45947">
    <property type="entry name" value="SULFOQUINOVOSYL TRANSFERASE SQD2"/>
    <property type="match status" value="1"/>
</dbReference>
<dbReference type="InterPro" id="IPR050194">
    <property type="entry name" value="Glycosyltransferase_grp1"/>
</dbReference>
<accession>A0A9X3N5G6</accession>
<feature type="compositionally biased region" description="Basic and acidic residues" evidence="3">
    <location>
        <begin position="347"/>
        <end position="356"/>
    </location>
</feature>
<dbReference type="EC" id="2.4.-.-" evidence="5"/>
<proteinExistence type="predicted"/>
<keyword evidence="6" id="KW-1185">Reference proteome</keyword>
<dbReference type="InterPro" id="IPR028098">
    <property type="entry name" value="Glyco_trans_4-like_N"/>
</dbReference>
<evidence type="ECO:0000259" key="4">
    <source>
        <dbReference type="Pfam" id="PF13439"/>
    </source>
</evidence>
<evidence type="ECO:0000313" key="5">
    <source>
        <dbReference type="EMBL" id="MDA0165233.1"/>
    </source>
</evidence>
<evidence type="ECO:0000256" key="3">
    <source>
        <dbReference type="SAM" id="MobiDB-lite"/>
    </source>
</evidence>
<sequence>MDLRGAERVFAAICDAYPDADVFTAVYDPVGTEGRFAARAPQASFLQKMRPTARTFRPLLPLYPHAIESLDLRGYDIVVSSSSAWAHGVLVDPGATHVCYCHNPFRYAWSEREATLAARNPLTRPPLRALLSRWRQWDWIAAQRVDVYIANSAITAARIRRYFGRESTILHPPVELSRFSPGPVGAHYLVLAELMAHKRIDVAIRAFNALGLPLVVVGDGPEWRHLRRLAGPTVRLTGRLSDGEVADLLRSSQALIVTAEEEFGIAAVESLASGRPVIGLRAGGLLETVAEGRTGWFYDDGDDPAALAAAVRGVSVDSIDPAACVASARRFGVEPFQQQLRAIVDEASGRSPRATERPLGGLLPRRSSRRGAESMRIR</sequence>
<dbReference type="GO" id="GO:1901137">
    <property type="term" value="P:carbohydrate derivative biosynthetic process"/>
    <property type="evidence" value="ECO:0007669"/>
    <property type="project" value="UniProtKB-ARBA"/>
</dbReference>
<dbReference type="Pfam" id="PF13439">
    <property type="entry name" value="Glyco_transf_4"/>
    <property type="match status" value="1"/>
</dbReference>
<comment type="caution">
    <text evidence="5">The sequence shown here is derived from an EMBL/GenBank/DDBJ whole genome shotgun (WGS) entry which is preliminary data.</text>
</comment>
<dbReference type="Gene3D" id="3.40.50.2000">
    <property type="entry name" value="Glycogen Phosphorylase B"/>
    <property type="match status" value="2"/>
</dbReference>
<dbReference type="Proteomes" id="UP001149140">
    <property type="component" value="Unassembled WGS sequence"/>
</dbReference>